<feature type="domain" description="KIB1-4 beta-propeller" evidence="2">
    <location>
        <begin position="13"/>
        <end position="291"/>
    </location>
</feature>
<protein>
    <recommendedName>
        <fullName evidence="2">KIB1-4 beta-propeller domain-containing protein</fullName>
    </recommendedName>
</protein>
<keyword evidence="1" id="KW-1133">Transmembrane helix</keyword>
<accession>A0A8J4Q5X9</accession>
<gene>
    <name evidence="3" type="ORF">CMV_027920</name>
</gene>
<dbReference type="Proteomes" id="UP000737018">
    <property type="component" value="Unassembled WGS sequence"/>
</dbReference>
<evidence type="ECO:0000259" key="2">
    <source>
        <dbReference type="Pfam" id="PF03478"/>
    </source>
</evidence>
<dbReference type="PANTHER" id="PTHR44259:SF108">
    <property type="entry name" value="F-BOX PROTEIN SKIP23-LIKE"/>
    <property type="match status" value="1"/>
</dbReference>
<keyword evidence="1" id="KW-0812">Transmembrane</keyword>
<organism evidence="3 4">
    <name type="scientific">Castanea mollissima</name>
    <name type="common">Chinese chestnut</name>
    <dbReference type="NCBI Taxonomy" id="60419"/>
    <lineage>
        <taxon>Eukaryota</taxon>
        <taxon>Viridiplantae</taxon>
        <taxon>Streptophyta</taxon>
        <taxon>Embryophyta</taxon>
        <taxon>Tracheophyta</taxon>
        <taxon>Spermatophyta</taxon>
        <taxon>Magnoliopsida</taxon>
        <taxon>eudicotyledons</taxon>
        <taxon>Gunneridae</taxon>
        <taxon>Pentapetalae</taxon>
        <taxon>rosids</taxon>
        <taxon>fabids</taxon>
        <taxon>Fagales</taxon>
        <taxon>Fagaceae</taxon>
        <taxon>Castanea</taxon>
    </lineage>
</organism>
<sequence length="323" mass="36998">MLSDTPSTDNRGFFSLCDSNRYQLRLSEVCGKRCWGSPHGWVVTLGPDYDTHLVHLMRRVRIALPPLNTIRRQAAREEWFRLVNKFILFKEPSNDIVFLVIAIFGPMNLLAFARVGGGGATLNRRRGQDEWAFVTNPNNMKFKDVTCFDGQMYGLCEKGMLVRFELDSPLSAEVQVISPHPEGVCEPQKLYLVESLDNLFGVFRYGFYISSERRHETVSFLVYKFDFSASAWEEVTDLKDHAVFVGDGNSWCFPTSTIPSKSNSIYFTDDHWDWQMYPGVAYGGHDVGVFDMASRVMQPLPFGKDKPHFYSRPTWVTPTVRLN</sequence>
<dbReference type="Pfam" id="PF03478">
    <property type="entry name" value="Beta-prop_KIB1-4"/>
    <property type="match status" value="1"/>
</dbReference>
<evidence type="ECO:0000256" key="1">
    <source>
        <dbReference type="SAM" id="Phobius"/>
    </source>
</evidence>
<name>A0A8J4Q5X9_9ROSI</name>
<evidence type="ECO:0000313" key="4">
    <source>
        <dbReference type="Proteomes" id="UP000737018"/>
    </source>
</evidence>
<dbReference type="OrthoDB" id="642536at2759"/>
<dbReference type="InterPro" id="IPR005174">
    <property type="entry name" value="KIB1-4_b-propeller"/>
</dbReference>
<feature type="transmembrane region" description="Helical" evidence="1">
    <location>
        <begin position="96"/>
        <end position="116"/>
    </location>
</feature>
<keyword evidence="4" id="KW-1185">Reference proteome</keyword>
<dbReference type="EMBL" id="JRKL02011376">
    <property type="protein sequence ID" value="KAF3945735.1"/>
    <property type="molecule type" value="Genomic_DNA"/>
</dbReference>
<evidence type="ECO:0000313" key="3">
    <source>
        <dbReference type="EMBL" id="KAF3945735.1"/>
    </source>
</evidence>
<comment type="caution">
    <text evidence="3">The sequence shown here is derived from an EMBL/GenBank/DDBJ whole genome shotgun (WGS) entry which is preliminary data.</text>
</comment>
<reference evidence="3" key="1">
    <citation type="submission" date="2020-03" db="EMBL/GenBank/DDBJ databases">
        <title>Castanea mollissima Vanexum genome sequencing.</title>
        <authorList>
            <person name="Staton M."/>
        </authorList>
    </citation>
    <scope>NUCLEOTIDE SEQUENCE</scope>
    <source>
        <tissue evidence="3">Leaf</tissue>
    </source>
</reference>
<dbReference type="AlphaFoldDB" id="A0A8J4Q5X9"/>
<proteinExistence type="predicted"/>
<keyword evidence="1" id="KW-0472">Membrane</keyword>
<dbReference type="InterPro" id="IPR050942">
    <property type="entry name" value="F-box_BR-signaling"/>
</dbReference>
<dbReference type="PANTHER" id="PTHR44259">
    <property type="entry name" value="OS07G0183000 PROTEIN-RELATED"/>
    <property type="match status" value="1"/>
</dbReference>